<evidence type="ECO:0000256" key="4">
    <source>
        <dbReference type="ARBA" id="ARBA00022989"/>
    </source>
</evidence>
<reference evidence="9 10" key="1">
    <citation type="submission" date="2019-11" db="EMBL/GenBank/DDBJ databases">
        <title>Genome sequences of 17 halophilic strains isolated from different environments.</title>
        <authorList>
            <person name="Furrow R.E."/>
        </authorList>
    </citation>
    <scope>NUCLEOTIDE SEQUENCE [LARGE SCALE GENOMIC DNA]</scope>
    <source>
        <strain evidence="9 10">22506_14_FS</strain>
    </source>
</reference>
<evidence type="ECO:0000313" key="9">
    <source>
        <dbReference type="EMBL" id="MYL65576.1"/>
    </source>
</evidence>
<evidence type="ECO:0000256" key="7">
    <source>
        <dbReference type="SAM" id="Phobius"/>
    </source>
</evidence>
<dbReference type="InterPro" id="IPR020846">
    <property type="entry name" value="MFS_dom"/>
</dbReference>
<evidence type="ECO:0000256" key="6">
    <source>
        <dbReference type="SAM" id="Coils"/>
    </source>
</evidence>
<feature type="domain" description="Major facilitator superfamily (MFS) profile" evidence="8">
    <location>
        <begin position="18"/>
        <end position="425"/>
    </location>
</feature>
<comment type="subcellular location">
    <subcellularLocation>
        <location evidence="1">Cell membrane</location>
        <topology evidence="1">Multi-pass membrane protein</topology>
    </subcellularLocation>
</comment>
<dbReference type="Proteomes" id="UP000447833">
    <property type="component" value="Unassembled WGS sequence"/>
</dbReference>
<keyword evidence="3 7" id="KW-0812">Transmembrane</keyword>
<dbReference type="InterPro" id="IPR011701">
    <property type="entry name" value="MFS"/>
</dbReference>
<feature type="transmembrane region" description="Helical" evidence="7">
    <location>
        <begin position="173"/>
        <end position="194"/>
    </location>
</feature>
<gene>
    <name evidence="9" type="ORF">GLW07_19640</name>
</gene>
<comment type="caution">
    <text evidence="9">The sequence shown here is derived from an EMBL/GenBank/DDBJ whole genome shotgun (WGS) entry which is preliminary data.</text>
</comment>
<organism evidence="9 10">
    <name type="scientific">Guptibacillus hwajinpoensis</name>
    <dbReference type="NCBI Taxonomy" id="208199"/>
    <lineage>
        <taxon>Bacteria</taxon>
        <taxon>Bacillati</taxon>
        <taxon>Bacillota</taxon>
        <taxon>Bacilli</taxon>
        <taxon>Bacillales</taxon>
        <taxon>Guptibacillaceae</taxon>
        <taxon>Guptibacillus</taxon>
    </lineage>
</organism>
<feature type="transmembrane region" description="Helical" evidence="7">
    <location>
        <begin position="402"/>
        <end position="419"/>
    </location>
</feature>
<dbReference type="InterPro" id="IPR050327">
    <property type="entry name" value="Proton-linked_MCT"/>
</dbReference>
<feature type="transmembrane region" description="Helical" evidence="7">
    <location>
        <begin position="85"/>
        <end position="104"/>
    </location>
</feature>
<dbReference type="AlphaFoldDB" id="A0A845F4F6"/>
<evidence type="ECO:0000256" key="1">
    <source>
        <dbReference type="ARBA" id="ARBA00004651"/>
    </source>
</evidence>
<dbReference type="GO" id="GO:0005886">
    <property type="term" value="C:plasma membrane"/>
    <property type="evidence" value="ECO:0007669"/>
    <property type="project" value="UniProtKB-SubCell"/>
</dbReference>
<feature type="transmembrane region" description="Helical" evidence="7">
    <location>
        <begin position="50"/>
        <end position="73"/>
    </location>
</feature>
<feature type="transmembrane region" description="Helical" evidence="7">
    <location>
        <begin position="143"/>
        <end position="161"/>
    </location>
</feature>
<evidence type="ECO:0000256" key="2">
    <source>
        <dbReference type="ARBA" id="ARBA00022448"/>
    </source>
</evidence>
<protein>
    <submittedName>
        <fullName evidence="9">MFS transporter</fullName>
    </submittedName>
</protein>
<dbReference type="PROSITE" id="PS50850">
    <property type="entry name" value="MFS"/>
    <property type="match status" value="1"/>
</dbReference>
<dbReference type="SUPFAM" id="SSF103473">
    <property type="entry name" value="MFS general substrate transporter"/>
    <property type="match status" value="1"/>
</dbReference>
<dbReference type="PANTHER" id="PTHR11360:SF308">
    <property type="entry name" value="BLL3089 PROTEIN"/>
    <property type="match status" value="1"/>
</dbReference>
<evidence type="ECO:0000256" key="3">
    <source>
        <dbReference type="ARBA" id="ARBA00022692"/>
    </source>
</evidence>
<feature type="transmembrane region" description="Helical" evidence="7">
    <location>
        <begin position="12"/>
        <end position="30"/>
    </location>
</feature>
<feature type="transmembrane region" description="Helical" evidence="7">
    <location>
        <begin position="373"/>
        <end position="396"/>
    </location>
</feature>
<feature type="transmembrane region" description="Helical" evidence="7">
    <location>
        <begin position="333"/>
        <end position="352"/>
    </location>
</feature>
<keyword evidence="6" id="KW-0175">Coiled coil</keyword>
<dbReference type="Pfam" id="PF07690">
    <property type="entry name" value="MFS_1"/>
    <property type="match status" value="1"/>
</dbReference>
<evidence type="ECO:0000259" key="8">
    <source>
        <dbReference type="PROSITE" id="PS50850"/>
    </source>
</evidence>
<dbReference type="RefSeq" id="WP_160921062.1">
    <property type="nucleotide sequence ID" value="NZ_WMEY01000008.1"/>
</dbReference>
<keyword evidence="4 7" id="KW-1133">Transmembrane helix</keyword>
<dbReference type="GO" id="GO:0022857">
    <property type="term" value="F:transmembrane transporter activity"/>
    <property type="evidence" value="ECO:0007669"/>
    <property type="project" value="InterPro"/>
</dbReference>
<accession>A0A845F4F6</accession>
<feature type="transmembrane region" description="Helical" evidence="7">
    <location>
        <begin position="110"/>
        <end position="131"/>
    </location>
</feature>
<dbReference type="InterPro" id="IPR036259">
    <property type="entry name" value="MFS_trans_sf"/>
</dbReference>
<keyword evidence="5 7" id="KW-0472">Membrane</keyword>
<evidence type="ECO:0000256" key="5">
    <source>
        <dbReference type="ARBA" id="ARBA00023136"/>
    </source>
</evidence>
<keyword evidence="2" id="KW-0813">Transport</keyword>
<feature type="transmembrane region" description="Helical" evidence="7">
    <location>
        <begin position="246"/>
        <end position="269"/>
    </location>
</feature>
<feature type="coiled-coil region" evidence="6">
    <location>
        <begin position="208"/>
        <end position="235"/>
    </location>
</feature>
<proteinExistence type="predicted"/>
<dbReference type="PANTHER" id="PTHR11360">
    <property type="entry name" value="MONOCARBOXYLATE TRANSPORTER"/>
    <property type="match status" value="1"/>
</dbReference>
<sequence>MQSSLTSRNSSIFYGWYIVLAAAIGAFFSGPGQTYAVSVFIDYYIQEFGWSRSLVSGIYSSATLAAGLLLFIVGRLVDKHGQRRMMLTIGSLLAVACFWNSFVIGPVMLFIGFFMLRLFGQGSMTLIPNTLVPQWFLLKRGRALSFMAIGGFLSSAIFPPLNSWLISSFGWENAWRILGLALIVVFLPVVYFIVKNKPEDIGLLPDNAVSKKRLAERREEKLEEEEEEEEGFETNWTVKEAMKTRAFWLILFCVSIPALVNTGLTFHLFSILGEQGVPGSTAAIILSIMAIVGFPVTMVSGFILERVHVHIVLAISFAGQILFLLLLTQVQSYLLAIAFAVLWGIIGGIERITLNIIWPNYFGREHLGSIKGIATTTMVIGSAFGPLPFGVAFDIFGGYTEILLIILIFPILGMIAAFLSPPPRKQA</sequence>
<evidence type="ECO:0000313" key="10">
    <source>
        <dbReference type="Proteomes" id="UP000447833"/>
    </source>
</evidence>
<dbReference type="EMBL" id="WMEY01000008">
    <property type="protein sequence ID" value="MYL65576.1"/>
    <property type="molecule type" value="Genomic_DNA"/>
</dbReference>
<dbReference type="CDD" id="cd17355">
    <property type="entry name" value="MFS_YcxA_like"/>
    <property type="match status" value="1"/>
</dbReference>
<feature type="transmembrane region" description="Helical" evidence="7">
    <location>
        <begin position="311"/>
        <end position="327"/>
    </location>
</feature>
<dbReference type="Gene3D" id="1.20.1250.20">
    <property type="entry name" value="MFS general substrate transporter like domains"/>
    <property type="match status" value="1"/>
</dbReference>
<name>A0A845F4F6_9BACL</name>
<feature type="transmembrane region" description="Helical" evidence="7">
    <location>
        <begin position="281"/>
        <end position="304"/>
    </location>
</feature>